<protein>
    <submittedName>
        <fullName evidence="6">AAA family ATPase</fullName>
    </submittedName>
</protein>
<dbReference type="Pfam" id="PF00004">
    <property type="entry name" value="AAA"/>
    <property type="match status" value="1"/>
</dbReference>
<proteinExistence type="inferred from homology"/>
<keyword evidence="3" id="KW-0067">ATP-binding</keyword>
<dbReference type="InterPro" id="IPR027417">
    <property type="entry name" value="P-loop_NTPase"/>
</dbReference>
<sequence length="612" mass="65730">MVIDRDAVDLFTRSCANLGATVFGRTQIPDLRMARAGFARLTGRYGDQCDAWRGLAAAGDRSREVVENAYRTVDRCGELLASADVGGDAVDFVFDSGLYVNLPAIGADGVRLAVAAARIRDGAYRDAHGVLDERLVGAQPQWAGWLLAVLYWRSARWHDVRRVLANIHAPVTDDFLGQAVGVAYGGASAYLGLWEQAFELLTTRGRGPIPTATAEALLVAALCARALDHQQQAAALLNEAYAVTGLSDDIRARITTALSDAEFGIVATTAARIDARSDFWDPATEPGEREHSRRLGADRREQLKAEAARELDGFVGMADVKDQIAKLESSVRAAKRRSDLGLPTNNRSLHLVLKGPPGVGKTTIARVIGKLLCAADVLPTDTFVEAGRGDLLDKVIGGSEAKILNIMRGIIDSGGGVLFIDEAYTLTDSGSKNDFGPLVIGELIRYMVDYADILMVIVAGYADKMDEFLDSNEGLRSRFGREIDLPSYTTAEMVEITERAADKRGNVFSDTVALTEVFRALADTVAVDTAGRQRSALDVAGNGRFANTLLERAEEERDHRLDITGALDDPHTPAGLLQTINGDDVRTASTLLLGKQHITLTAVATPSGPNPS</sequence>
<evidence type="ECO:0000256" key="1">
    <source>
        <dbReference type="ARBA" id="ARBA00010378"/>
    </source>
</evidence>
<dbReference type="Pfam" id="PF21545">
    <property type="entry name" value="T7SS_EccA1_N"/>
    <property type="match status" value="1"/>
</dbReference>
<evidence type="ECO:0000259" key="5">
    <source>
        <dbReference type="SMART" id="SM00382"/>
    </source>
</evidence>
<dbReference type="InterPro" id="IPR011990">
    <property type="entry name" value="TPR-like_helical_dom_sf"/>
</dbReference>
<dbReference type="InterPro" id="IPR003959">
    <property type="entry name" value="ATPase_AAA_core"/>
</dbReference>
<dbReference type="Gene3D" id="3.40.50.300">
    <property type="entry name" value="P-loop containing nucleotide triphosphate hydrolases"/>
    <property type="match status" value="1"/>
</dbReference>
<accession>A0ABY3U6C6</accession>
<feature type="domain" description="AAA+ ATPase" evidence="5">
    <location>
        <begin position="347"/>
        <end position="489"/>
    </location>
</feature>
<dbReference type="InterPro" id="IPR003593">
    <property type="entry name" value="AAA+_ATPase"/>
</dbReference>
<dbReference type="Gene3D" id="1.25.40.10">
    <property type="entry name" value="Tetratricopeptide repeat domain"/>
    <property type="match status" value="1"/>
</dbReference>
<evidence type="ECO:0000256" key="3">
    <source>
        <dbReference type="ARBA" id="ARBA00022840"/>
    </source>
</evidence>
<feature type="compositionally biased region" description="Basic and acidic residues" evidence="4">
    <location>
        <begin position="286"/>
        <end position="297"/>
    </location>
</feature>
<dbReference type="PANTHER" id="PTHR43392">
    <property type="entry name" value="AAA-TYPE ATPASE FAMILY PROTEIN / ANKYRIN REPEAT FAMILY PROTEIN"/>
    <property type="match status" value="1"/>
</dbReference>
<dbReference type="EMBL" id="CP092365">
    <property type="protein sequence ID" value="ULN52959.1"/>
    <property type="molecule type" value="Genomic_DNA"/>
</dbReference>
<dbReference type="PRINTS" id="PR00819">
    <property type="entry name" value="CBXCFQXSUPER"/>
</dbReference>
<evidence type="ECO:0000313" key="7">
    <source>
        <dbReference type="Proteomes" id="UP001055200"/>
    </source>
</evidence>
<dbReference type="InterPro" id="IPR050773">
    <property type="entry name" value="CbxX/CfxQ_RuBisCO_ESX"/>
</dbReference>
<dbReference type="SUPFAM" id="SSF52540">
    <property type="entry name" value="P-loop containing nucleoside triphosphate hydrolases"/>
    <property type="match status" value="1"/>
</dbReference>
<keyword evidence="2" id="KW-0547">Nucleotide-binding</keyword>
<reference evidence="6" key="1">
    <citation type="submission" date="2022-08" db="EMBL/GenBank/DDBJ databases">
        <title>Complete genome sequence of 14 non-tuberculosis mycobacteria type-strains.</title>
        <authorList>
            <person name="Igarashi Y."/>
            <person name="Osugi A."/>
            <person name="Mitarai S."/>
        </authorList>
    </citation>
    <scope>NUCLEOTIDE SEQUENCE</scope>
    <source>
        <strain evidence="6">DSM 45575</strain>
    </source>
</reference>
<dbReference type="Gene3D" id="1.10.8.60">
    <property type="match status" value="1"/>
</dbReference>
<dbReference type="InterPro" id="IPR049078">
    <property type="entry name" value="T7SS_EccA1-like_N"/>
</dbReference>
<feature type="region of interest" description="Disordered" evidence="4">
    <location>
        <begin position="278"/>
        <end position="297"/>
    </location>
</feature>
<dbReference type="InterPro" id="IPR000641">
    <property type="entry name" value="CbxX/CfxQ"/>
</dbReference>
<dbReference type="PANTHER" id="PTHR43392:SF2">
    <property type="entry name" value="AAA-TYPE ATPASE FAMILY PROTEIN _ ANKYRIN REPEAT FAMILY PROTEIN"/>
    <property type="match status" value="1"/>
</dbReference>
<name>A0ABY3U6C6_9MYCO</name>
<evidence type="ECO:0000313" key="6">
    <source>
        <dbReference type="EMBL" id="ULN52959.1"/>
    </source>
</evidence>
<organism evidence="6 7">
    <name type="scientific">Mycolicibacillus parakoreensis</name>
    <dbReference type="NCBI Taxonomy" id="1069221"/>
    <lineage>
        <taxon>Bacteria</taxon>
        <taxon>Bacillati</taxon>
        <taxon>Actinomycetota</taxon>
        <taxon>Actinomycetes</taxon>
        <taxon>Mycobacteriales</taxon>
        <taxon>Mycobacteriaceae</taxon>
        <taxon>Mycolicibacillus</taxon>
    </lineage>
</organism>
<dbReference type="SMART" id="SM00382">
    <property type="entry name" value="AAA"/>
    <property type="match status" value="1"/>
</dbReference>
<dbReference type="Proteomes" id="UP001055200">
    <property type="component" value="Chromosome"/>
</dbReference>
<dbReference type="CDD" id="cd00009">
    <property type="entry name" value="AAA"/>
    <property type="match status" value="1"/>
</dbReference>
<keyword evidence="7" id="KW-1185">Reference proteome</keyword>
<evidence type="ECO:0000256" key="4">
    <source>
        <dbReference type="SAM" id="MobiDB-lite"/>
    </source>
</evidence>
<gene>
    <name evidence="6" type="ORF">MIU77_00770</name>
</gene>
<comment type="similarity">
    <text evidence="1">Belongs to the CbxX/CfxQ family.</text>
</comment>
<dbReference type="RefSeq" id="WP_240171218.1">
    <property type="nucleotide sequence ID" value="NZ_CP092365.1"/>
</dbReference>
<evidence type="ECO:0000256" key="2">
    <source>
        <dbReference type="ARBA" id="ARBA00022741"/>
    </source>
</evidence>